<keyword evidence="2" id="KW-1185">Reference proteome</keyword>
<dbReference type="Gene3D" id="3.30.420.300">
    <property type="entry name" value="2-keto-3-deoxy-galactonokinase, substrate binding domain"/>
    <property type="match status" value="1"/>
</dbReference>
<dbReference type="Proteomes" id="UP001596037">
    <property type="component" value="Unassembled WGS sequence"/>
</dbReference>
<reference evidence="2" key="1">
    <citation type="journal article" date="2019" name="Int. J. Syst. Evol. Microbiol.">
        <title>The Global Catalogue of Microorganisms (GCM) 10K type strain sequencing project: providing services to taxonomists for standard genome sequencing and annotation.</title>
        <authorList>
            <consortium name="The Broad Institute Genomics Platform"/>
            <consortium name="The Broad Institute Genome Sequencing Center for Infectious Disease"/>
            <person name="Wu L."/>
            <person name="Ma J."/>
        </authorList>
    </citation>
    <scope>NUCLEOTIDE SEQUENCE [LARGE SCALE GENOMIC DNA]</scope>
    <source>
        <strain evidence="2">CCUG 57401</strain>
    </source>
</reference>
<proteinExistence type="predicted"/>
<sequence length="298" mass="31257">MKHLIAIDWGTSSLRGALLAGDGTVLEEVSAPAGILVVPAGGFAGVFAQHFGRWQQATGALALIAGMAGSKQGWQEAPYCACPAGFADIASRLHWIEPARIALVPGLSCEDHGVPDVMRGEETQVFGALALLGLADARMVLPGTHSKWVQVAQGRIVGFRTFMTGELYALLRQHSILARTLPQEDGQLDADAFRRGLAHARASASLLHAAFSVRTLALFDRLPASAMPSYLSGLVIGDELRAQALDDSRGPVVVVGAPALAARYRLALEALGIAAATVGAQASWSGLFAIARHLEQSP</sequence>
<dbReference type="CDD" id="cd24012">
    <property type="entry name" value="ASKHA_NBD_KDGal-kinase"/>
    <property type="match status" value="1"/>
</dbReference>
<dbReference type="Gene3D" id="3.30.420.310">
    <property type="entry name" value="2-keto-3-deoxy-galactonokinase, C-terminal domain"/>
    <property type="match status" value="1"/>
</dbReference>
<accession>A0ABW0NEM8</accession>
<dbReference type="SUPFAM" id="SSF53067">
    <property type="entry name" value="Actin-like ATPase domain"/>
    <property type="match status" value="1"/>
</dbReference>
<protein>
    <submittedName>
        <fullName evidence="1">2-dehydro-3-deoxygalactonokinase</fullName>
    </submittedName>
</protein>
<organism evidence="1 2">
    <name type="scientific">Caenimonas terrae</name>
    <dbReference type="NCBI Taxonomy" id="696074"/>
    <lineage>
        <taxon>Bacteria</taxon>
        <taxon>Pseudomonadati</taxon>
        <taxon>Pseudomonadota</taxon>
        <taxon>Betaproteobacteria</taxon>
        <taxon>Burkholderiales</taxon>
        <taxon>Comamonadaceae</taxon>
        <taxon>Caenimonas</taxon>
    </lineage>
</organism>
<dbReference type="InterPro" id="IPR007729">
    <property type="entry name" value="DGOK"/>
</dbReference>
<dbReference type="RefSeq" id="WP_376850080.1">
    <property type="nucleotide sequence ID" value="NZ_JBHSMF010000006.1"/>
</dbReference>
<gene>
    <name evidence="1" type="ORF">ACFPOE_10755</name>
</gene>
<dbReference type="Pfam" id="PF05035">
    <property type="entry name" value="DGOK"/>
    <property type="match status" value="1"/>
</dbReference>
<name>A0ABW0NEM8_9BURK</name>
<evidence type="ECO:0000313" key="1">
    <source>
        <dbReference type="EMBL" id="MFC5498013.1"/>
    </source>
</evidence>
<evidence type="ECO:0000313" key="2">
    <source>
        <dbReference type="Proteomes" id="UP001596037"/>
    </source>
</evidence>
<comment type="caution">
    <text evidence="1">The sequence shown here is derived from an EMBL/GenBank/DDBJ whole genome shotgun (WGS) entry which is preliminary data.</text>
</comment>
<dbReference type="InterPro" id="IPR043129">
    <property type="entry name" value="ATPase_NBD"/>
</dbReference>
<dbReference type="InterPro" id="IPR042257">
    <property type="entry name" value="DGOK_C"/>
</dbReference>
<dbReference type="InterPro" id="IPR042258">
    <property type="entry name" value="DGOK_N"/>
</dbReference>
<dbReference type="EMBL" id="JBHSMF010000006">
    <property type="protein sequence ID" value="MFC5498013.1"/>
    <property type="molecule type" value="Genomic_DNA"/>
</dbReference>